<dbReference type="Pfam" id="PF01757">
    <property type="entry name" value="Acyl_transf_3"/>
    <property type="match status" value="1"/>
</dbReference>
<dbReference type="STRING" id="883.DvMF_1666"/>
<feature type="transmembrane region" description="Helical" evidence="1">
    <location>
        <begin position="127"/>
        <end position="145"/>
    </location>
</feature>
<dbReference type="eggNOG" id="COG1835">
    <property type="taxonomic scope" value="Bacteria"/>
</dbReference>
<keyword evidence="1" id="KW-0812">Transmembrane</keyword>
<proteinExistence type="predicted"/>
<organism evidence="3">
    <name type="scientific">Nitratidesulfovibrio vulgaris (strain DSM 19637 / Miyazaki F)</name>
    <name type="common">Desulfovibrio vulgaris</name>
    <dbReference type="NCBI Taxonomy" id="883"/>
    <lineage>
        <taxon>Bacteria</taxon>
        <taxon>Pseudomonadati</taxon>
        <taxon>Thermodesulfobacteriota</taxon>
        <taxon>Desulfovibrionia</taxon>
        <taxon>Desulfovibrionales</taxon>
        <taxon>Desulfovibrionaceae</taxon>
        <taxon>Nitratidesulfovibrio</taxon>
    </lineage>
</organism>
<evidence type="ECO:0000256" key="1">
    <source>
        <dbReference type="SAM" id="Phobius"/>
    </source>
</evidence>
<keyword evidence="1" id="KW-1133">Transmembrane helix</keyword>
<reference evidence="3" key="1">
    <citation type="submission" date="2008-10" db="EMBL/GenBank/DDBJ databases">
        <title>Complete sequence of Desulfovibrio vulgaris str. 'Miyazaki F'.</title>
        <authorList>
            <person name="Lucas S."/>
            <person name="Copeland A."/>
            <person name="Lapidus A."/>
            <person name="Glavina del Rio T."/>
            <person name="Dalin E."/>
            <person name="Tice H."/>
            <person name="Bruce D."/>
            <person name="Goodwin L."/>
            <person name="Pitluck S."/>
            <person name="Sims D."/>
            <person name="Brettin T."/>
            <person name="Detter J.C."/>
            <person name="Han C."/>
            <person name="Larimer F."/>
            <person name="Land M."/>
            <person name="Hauser L."/>
            <person name="Kyrpides N."/>
            <person name="Mikhailova N."/>
            <person name="Hazen T.C."/>
            <person name="Richardson P."/>
        </authorList>
    </citation>
    <scope>NUCLEOTIDE SEQUENCE</scope>
    <source>
        <strain evidence="3">Miyazaki F</strain>
    </source>
</reference>
<dbReference type="OrthoDB" id="9796461at2"/>
<dbReference type="AlphaFoldDB" id="B8DLW8"/>
<keyword evidence="3" id="KW-0012">Acyltransferase</keyword>
<sequence>MFGMYRLFLSLLVVLAHLGGAGGFSAGYAVYSFYMLSGWLMTTITNQRYGFTVRGFTLYCTNRALRIYPLYWVGCVLSIVMIASFGQEAVASFHKAIVMPGTFSEIMSNMFIFGLRPDVDGARLVPPTWAIYVELVYYVAIGAVLGRSYRIAKVWFFISALYHVVAFVYPMDRYYGILAASLPFSIGALIYHMQNALRKAFPFSIKRLLVASLAYVTFLVVTQVIFTDVRSQTRLPFYANLLLWSVVIHYASQLKIKSKLLLYINKISGDASYPVYLYHYGVGFIVLEVFDFTPKTITFFIITVPILLIISISVAMLADGTLERIRKRVSEKAEMQNVM</sequence>
<feature type="transmembrane region" description="Helical" evidence="1">
    <location>
        <begin position="152"/>
        <end position="169"/>
    </location>
</feature>
<feature type="transmembrane region" description="Helical" evidence="1">
    <location>
        <begin position="235"/>
        <end position="252"/>
    </location>
</feature>
<evidence type="ECO:0000313" key="3">
    <source>
        <dbReference type="EMBL" id="ACL08612.1"/>
    </source>
</evidence>
<dbReference type="HOGENOM" id="CLU_787234_0_0_7"/>
<dbReference type="PANTHER" id="PTHR23028:SF53">
    <property type="entry name" value="ACYL_TRANSF_3 DOMAIN-CONTAINING PROTEIN"/>
    <property type="match status" value="1"/>
</dbReference>
<dbReference type="PANTHER" id="PTHR23028">
    <property type="entry name" value="ACETYLTRANSFERASE"/>
    <property type="match status" value="1"/>
</dbReference>
<dbReference type="GO" id="GO:0016020">
    <property type="term" value="C:membrane"/>
    <property type="evidence" value="ECO:0007669"/>
    <property type="project" value="TreeGrafter"/>
</dbReference>
<dbReference type="InterPro" id="IPR002656">
    <property type="entry name" value="Acyl_transf_3_dom"/>
</dbReference>
<feature type="transmembrane region" description="Helical" evidence="1">
    <location>
        <begin position="175"/>
        <end position="193"/>
    </location>
</feature>
<dbReference type="GO" id="GO:0016747">
    <property type="term" value="F:acyltransferase activity, transferring groups other than amino-acyl groups"/>
    <property type="evidence" value="ECO:0007669"/>
    <property type="project" value="InterPro"/>
</dbReference>
<dbReference type="KEGG" id="dvm:DvMF_1666"/>
<name>B8DLW8_NITV9</name>
<feature type="transmembrane region" description="Helical" evidence="1">
    <location>
        <begin position="205"/>
        <end position="229"/>
    </location>
</feature>
<dbReference type="EMBL" id="CP001197">
    <property type="protein sequence ID" value="ACL08612.1"/>
    <property type="molecule type" value="Genomic_DNA"/>
</dbReference>
<feature type="transmembrane region" description="Helical" evidence="1">
    <location>
        <begin position="296"/>
        <end position="318"/>
    </location>
</feature>
<feature type="domain" description="Acyltransferase 3" evidence="2">
    <location>
        <begin position="6"/>
        <end position="315"/>
    </location>
</feature>
<protein>
    <submittedName>
        <fullName evidence="3">Acyltransferase 3</fullName>
    </submittedName>
</protein>
<keyword evidence="3" id="KW-0808">Transferase</keyword>
<feature type="transmembrane region" description="Helical" evidence="1">
    <location>
        <begin position="67"/>
        <end position="85"/>
    </location>
</feature>
<feature type="transmembrane region" description="Helical" evidence="1">
    <location>
        <begin position="273"/>
        <end position="290"/>
    </location>
</feature>
<dbReference type="InterPro" id="IPR050879">
    <property type="entry name" value="Acyltransferase_3"/>
</dbReference>
<accession>B8DLW8</accession>
<evidence type="ECO:0000259" key="2">
    <source>
        <dbReference type="Pfam" id="PF01757"/>
    </source>
</evidence>
<gene>
    <name evidence="3" type="ordered locus">DvMF_1666</name>
</gene>
<feature type="transmembrane region" description="Helical" evidence="1">
    <location>
        <begin position="97"/>
        <end position="115"/>
    </location>
</feature>
<keyword evidence="1" id="KW-0472">Membrane</keyword>
<dbReference type="GO" id="GO:0000271">
    <property type="term" value="P:polysaccharide biosynthetic process"/>
    <property type="evidence" value="ECO:0007669"/>
    <property type="project" value="TreeGrafter"/>
</dbReference>